<keyword evidence="1" id="KW-0812">Transmembrane</keyword>
<accession>J3JLF8</accession>
<keyword evidence="1" id="KW-1133">Transmembrane helix</keyword>
<feature type="non-terminal residue" evidence="2">
    <location>
        <position position="1"/>
    </location>
</feature>
<comment type="caution">
    <text evidence="2">The sequence shown here is derived from an EMBL/GenBank/DDBJ whole genome shotgun (WGS) entry which is preliminary data.</text>
</comment>
<dbReference type="AlphaFoldDB" id="J3JLF8"/>
<keyword evidence="1" id="KW-0472">Membrane</keyword>
<evidence type="ECO:0000313" key="2">
    <source>
        <dbReference type="EMBL" id="EJN86146.1"/>
    </source>
</evidence>
<dbReference type="EMBL" id="ALJK01000016">
    <property type="protein sequence ID" value="EJN86146.1"/>
    <property type="molecule type" value="Genomic_DNA"/>
</dbReference>
<gene>
    <name evidence="2" type="ORF">HMPREF1129_2887</name>
</gene>
<name>J3JLF8_ACTNH</name>
<feature type="transmembrane region" description="Helical" evidence="1">
    <location>
        <begin position="12"/>
        <end position="33"/>
    </location>
</feature>
<dbReference type="eggNOG" id="ENOG5030T8A">
    <property type="taxonomic scope" value="Bacteria"/>
</dbReference>
<dbReference type="NCBIfam" id="TIGR01167">
    <property type="entry name" value="LPXTG_anchor"/>
    <property type="match status" value="1"/>
</dbReference>
<organism evidence="2 3">
    <name type="scientific">Actinomyces naeslundii (strain ATCC 12104 / DSM 43013 / CCUG 2238 / JCM 8349 / NCTC 10301 / Howell 279)</name>
    <dbReference type="NCBI Taxonomy" id="1115803"/>
    <lineage>
        <taxon>Bacteria</taxon>
        <taxon>Bacillati</taxon>
        <taxon>Actinomycetota</taxon>
        <taxon>Actinomycetes</taxon>
        <taxon>Actinomycetales</taxon>
        <taxon>Actinomycetaceae</taxon>
        <taxon>Actinomyces</taxon>
    </lineage>
</organism>
<reference evidence="2 3" key="1">
    <citation type="submission" date="2012-07" db="EMBL/GenBank/DDBJ databases">
        <authorList>
            <person name="Durkin A.S."/>
            <person name="McCorrison J."/>
            <person name="Torralba M."/>
            <person name="Gillis M."/>
            <person name="Methe B."/>
            <person name="Sutton G."/>
            <person name="Nelson K.E."/>
        </authorList>
    </citation>
    <scope>NUCLEOTIDE SEQUENCE [LARGE SCALE GENOMIC DNA]</scope>
    <source>
        <strain evidence="3">ATCC 12104 / DSM 43013 / CCUG 2238 / JCM 8349 / NCTC 10301 / Howell 279</strain>
    </source>
</reference>
<dbReference type="Proteomes" id="UP000007814">
    <property type="component" value="Unassembled WGS sequence"/>
</dbReference>
<evidence type="ECO:0000313" key="3">
    <source>
        <dbReference type="Proteomes" id="UP000007814"/>
    </source>
</evidence>
<proteinExistence type="predicted"/>
<protein>
    <submittedName>
        <fullName evidence="2">LPXTG cell wall anchor domain protein</fullName>
    </submittedName>
</protein>
<sequence>RGRSGGFPLARTGTSLTLGVLGAAAAAIGAYVLRLRRRQA</sequence>
<evidence type="ECO:0000256" key="1">
    <source>
        <dbReference type="SAM" id="Phobius"/>
    </source>
</evidence>